<keyword evidence="2" id="KW-1185">Reference proteome</keyword>
<dbReference type="Proteomes" id="UP000224877">
    <property type="component" value="Segment"/>
</dbReference>
<protein>
    <submittedName>
        <fullName evidence="1">Chlorovirus glyco repeat domain-containing</fullName>
    </submittedName>
</protein>
<dbReference type="EMBL" id="LC168164">
    <property type="protein sequence ID" value="BAV39263.1"/>
    <property type="molecule type" value="Genomic_DNA"/>
</dbReference>
<sequence>MKQIKTGQDINLQKKGTIIGQKLQRFGSVEEATQELNEDALFGYVVNDGIYLNIMGTLTKIADLQDIEDAQDDSNSSSVVYYSNTAPTTNLAIGSLWYDLSDKSLKLYDGSDWNVISNDVNLTAEQINNINEIGNKLDKGTYEGTASDLKSDIDKKLDSEFGEGNANRRLVIDADGGVSVAEEQTFTFIDKYEETVVLEDYKVIALNLDVFKLSVPSAISDGAIVGFTYDGTQYITHDGSSLFDVTIGENTGEVQYGTSIDAKDIFKGFYDIFLLKTGVRLPHWETWSNDQSNNTIIIMPKGGYGSTVDFSLMGSVNIYDGVQQSIPSFQDDNVSTYESIETNLIALMKVEDNNGTITREFFKGDYKIEPTPTEWSLITKLSHLEQDIEYLQEGDAVPYTGAKDNVVLGDNYLDAGKEVEVLNTARFNKVILSNGTDIIKTQKERFVIGAWHPSESFLIGSGSGNANKGYRFLGIGINAGGQNQGDDTVGIGNGVLFNNTGHRVVGIGYAAGQNNTGSQSLISGYATGVNNSGVGATLLGYQAGHDNTANGGVFIGDTTGYSNTGLHSIGIGYWTAHRNTGEYSIGIGFKSLKDNKGANTLGIGANTLRYNTFNNNTAIGYNSVGDFNTDASTEKQINDVTTDVDVATNRITITSHGFGNVGDIVNLKYNLSGGGTAIGGLTVYFNNDSEANTFEIIDANTIEFLNANGITSTGDNTGTHTLTAQFVIENSTALGANSNFTKSNQIMLGDENINEVYSQGVFKSNADVTEITEDKHLISKEYFEDKGVPYTGATQKLNLGTQELELGYIEEVSTKSKYFVPFLYNGAPNYLRFQREYWNGSDWATTNGIGLGNNALINTSAPSGIGIGENSAHSNSGDSVIAIGNYAMSNNNGDSSIGIGTNAGNANTGNQSTFVGHSAGSSNSGVQTVAYGASAGFSNSGSRLVAVGYRAGYTNSGVNSTFIGHESGRGNTGSSNTGLGYRSLYGNQGNFNVALGYNVMSDNGGSATQSIGIGHSVLNRATGSNNIGIGHSSSWWSLSNNNVAIGSHTLTYLNEGSDTNTAIGYGSMSDFITENTFTTNNTNDFDVSNNLITITGHGLGSISRIVYLRYKRIVGSDNIGIPHSSSGTISQFEVIDANTLRPVTFTLSSAGTSGSTHQFETLKEFTNTTSLGANSYATKSNQVMLGDANVDEVYSYGVFKSEADVNEISDPKHLVTIEYLESNSNDTVETKILTDGYYQSLENIDTRDFNIYKSLGNALVSFEYNGVTHVLPSGTVTTFRYDTHVGELYPNTDDTEYWFAKFYEVFETKTGLKLPDWRYWKVDGNTLKIPSSGFGVTADMSLLTKISTKNTANSLVESIGTDGSNNIFETERIRGLVTKILNKKDNSITYKLDDGLEVSVENELQLTDLFNKSHGSNQNLDLGENILNSNNSNFINDTAIHFEPFTVNDVVPFRVQNKYWGGSSWVNALAYGIGQNTLLNNKGARVSAYGIESAMNNTGGDSNAYGYQALKNNTGSNVAGFGNWALESNSGIEVSGFGHNVLRNNTGLRATGMGVNAGTNNTGGYLVAIGGSAGANNTGTSSVFVGYQSGQSNTGNYVNGIGHDALKGNTGTTVLGFGYRAGMNNNSNFVIALGSRALHDNTASNSIGIGESAGFSNSGSNSTFIGDYSGQNNTGLRFVGIGSYTGQNNTGDRAIFIGYTAGATNLGDNTIGMGEQSLEKNVGDNNIGIGYRSGRYVEGSSNTFIGHEAWYEFTEDTTNHKVISNANIDHANERLTVTSHGLGSTGKTILVKFTTAGTFPSGLNSTTVFPMEIIDANTLEFKNHVMNDAGTGDLTLIPQLKITNSVALGFRSKPTKSNQVVLGGDFTEEVYSEGLFKSNVEIAEITDDKHLATREFVLANGGKNIWKPLTNKFSMIPKNSVFQDTSVASNNSPMILIPLTLTTGGKFEVDFSVFSNQTGNHPVKFSTKFAVSMNESTPSVTVSDANAILLTSSNTNYILEIGQFNGTLSTWNGLTYLCININTTTDALDAYSQVVVERLTFTPSSFSTNVTSYIDDLYENITFTTKRFGNITNSATLSENDMLPSTSVKDTNALIGESTGVHYDMGDTNVITTNMNKSSNYAVTGFVYNGTDYFLHGGSSATDFTYGTETGEIYSNTEDPKVWFKRLYEFFETNVGVTLPDWRTWKIDSNSLVIPNTGYGSTYNYTLFESLHTVSSSGSLITSNTTTTNFVGYTSEPMTLQTIKVENTSDDSLVKYKLDNGDEVEVLTWKQIDSLSSFENDQGFVTSNDAVPYTGAINDVNLGDRYLLSNNITERTNFARHYAPLRVKNNEIRLRFQSEYWNGSSWGSTSGVGLGLEALSGSKGLGGTGIGDYALQNNTGNYAVAIGGSSGVNNTGHNSIGIGSSALYANSADNVVAIGGSSAQSNTGSNSIGIGHQSLFSNSGQNAIGIGYQSGGNNTGTGSIGIGFQSIYYNTVAYTIGIGYQAGRNNTGQSATLVGYHAGRDANSYAGIGIGSASIFSADANYLIGIGNNAGYSNKGQQSISIGYSSGAYSSNEYGIAIGSNAGERSTGNNNTAIGRNSLKYAVGDSNTALGQDAFNDIITYNDKSIADNNTDIDIANDRITINSHGFGANGSVTLIQYSVSSGGTSISGLSPSVPIRIEIIDANTFEFVDNTINSIGSGTHTFSLLYSFQNSTAIGHNAQPTKSNQVVLGDNIVTEVYSDGVFKSNASVSEITEDKHLVTVEYLENVPNDGNFAIVKSGAITHTPAFGNINKYFNDINDVLDEIRTNTTKYDYSDFKIILVGNNNTFTINNDESYNYRGITIQSSSPVTLRIETNTNLYDSKILINDGIIEVLSPKSLKMYDSIDIIAKKVRNVTGGAGNNNPITMATSGDDSKINIVNVNVAEYEINRDLGGQGIMSGFGFDEINLTIGKLICTQTTSSSLYMIQHAPREGQIGTYNFNIGEVDVTGVTGGYVVLFNNCGLSPIAMTNGDYSVKYGGTFNIELGDIKGGTNFHDFRVFNGLQSGIFNFKMHGTIDHINAGILLHTNSFFRLHFTATGYIESTNNTRYLFDCQDQTRGTTGDFDKSFVHLKDLVYKNDSVNARVARTRFGQRDYSGTLYDPLRLIIENVDFESANATNAIIVDADSVNNYPITRTNPVIEFRGTNKFLMVNTATYLLQASPDATADAYTVKALVNNGKIMHNAVNANYADGREIVNNDTRFTNIL</sequence>
<reference evidence="1 2" key="1">
    <citation type="submission" date="2016-07" db="EMBL/GenBank/DDBJ databases">
        <title>Characterization of three bacteriophages infecting bacteria isolated from shrimp culture pond water.</title>
        <authorList>
            <person name="Khoa H.V."/>
        </authorList>
    </citation>
    <scope>NUCLEOTIDE SEQUENCE [LARGE SCALE GENOMIC DNA]</scope>
</reference>
<gene>
    <name evidence="1" type="ORF">BPT24_138</name>
</gene>
<evidence type="ECO:0000313" key="2">
    <source>
        <dbReference type="Proteomes" id="UP000224877"/>
    </source>
</evidence>
<proteinExistence type="predicted"/>
<evidence type="ECO:0000313" key="1">
    <source>
        <dbReference type="EMBL" id="BAV39263.1"/>
    </source>
</evidence>
<organism evidence="1 2">
    <name type="scientific">Tenacibaculum phage pT24</name>
    <dbReference type="NCBI Taxonomy" id="1880590"/>
    <lineage>
        <taxon>Viruses</taxon>
        <taxon>Duplodnaviria</taxon>
        <taxon>Heunggongvirae</taxon>
        <taxon>Uroviricota</taxon>
        <taxon>Caudoviricetes</taxon>
        <taxon>Kungbxnavirus</taxon>
        <taxon>Kungbxnavirus pT24</taxon>
    </lineage>
</organism>
<name>A0A1B4XWS0_9CAUD</name>
<accession>A0A1B4XWS0</accession>